<dbReference type="Proteomes" id="UP001292094">
    <property type="component" value="Unassembled WGS sequence"/>
</dbReference>
<organism evidence="2 3">
    <name type="scientific">Petrolisthes manimaculis</name>
    <dbReference type="NCBI Taxonomy" id="1843537"/>
    <lineage>
        <taxon>Eukaryota</taxon>
        <taxon>Metazoa</taxon>
        <taxon>Ecdysozoa</taxon>
        <taxon>Arthropoda</taxon>
        <taxon>Crustacea</taxon>
        <taxon>Multicrustacea</taxon>
        <taxon>Malacostraca</taxon>
        <taxon>Eumalacostraca</taxon>
        <taxon>Eucarida</taxon>
        <taxon>Decapoda</taxon>
        <taxon>Pleocyemata</taxon>
        <taxon>Anomura</taxon>
        <taxon>Galatheoidea</taxon>
        <taxon>Porcellanidae</taxon>
        <taxon>Petrolisthes</taxon>
    </lineage>
</organism>
<protein>
    <submittedName>
        <fullName evidence="2">Uncharacterized protein</fullName>
    </submittedName>
</protein>
<name>A0AAE1TLI0_9EUCA</name>
<proteinExistence type="predicted"/>
<reference evidence="2" key="1">
    <citation type="submission" date="2023-11" db="EMBL/GenBank/DDBJ databases">
        <title>Genome assemblies of two species of porcelain crab, Petrolisthes cinctipes and Petrolisthes manimaculis (Anomura: Porcellanidae).</title>
        <authorList>
            <person name="Angst P."/>
        </authorList>
    </citation>
    <scope>NUCLEOTIDE SEQUENCE</scope>
    <source>
        <strain evidence="2">PB745_02</strain>
        <tissue evidence="2">Gill</tissue>
    </source>
</reference>
<evidence type="ECO:0000313" key="3">
    <source>
        <dbReference type="Proteomes" id="UP001292094"/>
    </source>
</evidence>
<comment type="caution">
    <text evidence="2">The sequence shown here is derived from an EMBL/GenBank/DDBJ whole genome shotgun (WGS) entry which is preliminary data.</text>
</comment>
<evidence type="ECO:0000313" key="2">
    <source>
        <dbReference type="EMBL" id="KAK4287675.1"/>
    </source>
</evidence>
<feature type="compositionally biased region" description="Polar residues" evidence="1">
    <location>
        <begin position="1"/>
        <end position="11"/>
    </location>
</feature>
<evidence type="ECO:0000256" key="1">
    <source>
        <dbReference type="SAM" id="MobiDB-lite"/>
    </source>
</evidence>
<gene>
    <name evidence="2" type="ORF">Pmani_039257</name>
</gene>
<feature type="compositionally biased region" description="Basic residues" evidence="1">
    <location>
        <begin position="12"/>
        <end position="26"/>
    </location>
</feature>
<keyword evidence="3" id="KW-1185">Reference proteome</keyword>
<dbReference type="AlphaFoldDB" id="A0AAE1TLI0"/>
<sequence>MFPSKHSTLKSPSKHSTLKFPSKHSTLKSPSKHSTLFLPNHGSLATLLSEFKMLATTLTCRLSPLSEIYIWSVQEGSAEHMTLQIRENVCTVSPVDSITTVRTVRLESTTSNLYVGPACL</sequence>
<dbReference type="EMBL" id="JAWZYT010006708">
    <property type="protein sequence ID" value="KAK4287675.1"/>
    <property type="molecule type" value="Genomic_DNA"/>
</dbReference>
<accession>A0AAE1TLI0</accession>
<feature type="region of interest" description="Disordered" evidence="1">
    <location>
        <begin position="1"/>
        <end position="36"/>
    </location>
</feature>